<dbReference type="Gene3D" id="3.20.20.140">
    <property type="entry name" value="Metal-dependent hydrolases"/>
    <property type="match status" value="1"/>
</dbReference>
<feature type="binding site" evidence="4">
    <location>
        <position position="10"/>
    </location>
    <ligand>
        <name>a divalent metal cation</name>
        <dbReference type="ChEBI" id="CHEBI:60240"/>
        <label>1</label>
    </ligand>
</feature>
<evidence type="ECO:0000256" key="2">
    <source>
        <dbReference type="ARBA" id="ARBA00022723"/>
    </source>
</evidence>
<dbReference type="InterPro" id="IPR032466">
    <property type="entry name" value="Metal_Hydrolase"/>
</dbReference>
<dbReference type="InterPro" id="IPR001130">
    <property type="entry name" value="TatD-like"/>
</dbReference>
<feature type="binding site" evidence="4">
    <location>
        <position position="130"/>
    </location>
    <ligand>
        <name>a divalent metal cation</name>
        <dbReference type="ChEBI" id="CHEBI:60240"/>
        <label>2</label>
    </ligand>
</feature>
<dbReference type="AlphaFoldDB" id="A0A6J4UTG5"/>
<proteinExistence type="inferred from homology"/>
<evidence type="ECO:0000256" key="3">
    <source>
        <dbReference type="ARBA" id="ARBA00022801"/>
    </source>
</evidence>
<protein>
    <submittedName>
        <fullName evidence="5">Uncharacterized protein</fullName>
    </submittedName>
</protein>
<organism evidence="5">
    <name type="scientific">uncultured Thermomicrobiales bacterium</name>
    <dbReference type="NCBI Taxonomy" id="1645740"/>
    <lineage>
        <taxon>Bacteria</taxon>
        <taxon>Pseudomonadati</taxon>
        <taxon>Thermomicrobiota</taxon>
        <taxon>Thermomicrobia</taxon>
        <taxon>Thermomicrobiales</taxon>
        <taxon>environmental samples</taxon>
    </lineage>
</organism>
<dbReference type="GO" id="GO:0005829">
    <property type="term" value="C:cytosol"/>
    <property type="evidence" value="ECO:0007669"/>
    <property type="project" value="TreeGrafter"/>
</dbReference>
<reference evidence="5" key="1">
    <citation type="submission" date="2020-02" db="EMBL/GenBank/DDBJ databases">
        <authorList>
            <person name="Meier V. D."/>
        </authorList>
    </citation>
    <scope>NUCLEOTIDE SEQUENCE</scope>
    <source>
        <strain evidence="5">AVDCRST_MAG59</strain>
    </source>
</reference>
<dbReference type="EMBL" id="CADCWF010000151">
    <property type="protein sequence ID" value="CAA9559336.1"/>
    <property type="molecule type" value="Genomic_DNA"/>
</dbReference>
<gene>
    <name evidence="5" type="ORF">AVDCRST_MAG59-2357</name>
</gene>
<dbReference type="Pfam" id="PF01026">
    <property type="entry name" value="TatD_DNase"/>
    <property type="match status" value="1"/>
</dbReference>
<keyword evidence="2 4" id="KW-0479">Metal-binding</keyword>
<evidence type="ECO:0000256" key="4">
    <source>
        <dbReference type="PIRSR" id="PIRSR005902-1"/>
    </source>
</evidence>
<dbReference type="FunFam" id="3.20.20.140:FF:000005">
    <property type="entry name" value="TatD family hydrolase"/>
    <property type="match status" value="1"/>
</dbReference>
<feature type="binding site" evidence="4">
    <location>
        <position position="204"/>
    </location>
    <ligand>
        <name>a divalent metal cation</name>
        <dbReference type="ChEBI" id="CHEBI:60240"/>
        <label>1</label>
    </ligand>
</feature>
<name>A0A6J4UTG5_9BACT</name>
<dbReference type="PIRSF" id="PIRSF005902">
    <property type="entry name" value="DNase_TatD"/>
    <property type="match status" value="1"/>
</dbReference>
<dbReference type="PANTHER" id="PTHR46124:SF3">
    <property type="entry name" value="HYDROLASE"/>
    <property type="match status" value="1"/>
</dbReference>
<accession>A0A6J4UTG5</accession>
<keyword evidence="3" id="KW-0378">Hydrolase</keyword>
<dbReference type="GO" id="GO:0016788">
    <property type="term" value="F:hydrolase activity, acting on ester bonds"/>
    <property type="evidence" value="ECO:0007669"/>
    <property type="project" value="InterPro"/>
</dbReference>
<evidence type="ECO:0000256" key="1">
    <source>
        <dbReference type="ARBA" id="ARBA00009275"/>
    </source>
</evidence>
<evidence type="ECO:0000313" key="5">
    <source>
        <dbReference type="EMBL" id="CAA9559336.1"/>
    </source>
</evidence>
<comment type="similarity">
    <text evidence="1">Belongs to the metallo-dependent hydrolases superfamily. TatD-type hydrolase family.</text>
</comment>
<feature type="binding site" evidence="4">
    <location>
        <position position="154"/>
    </location>
    <ligand>
        <name>a divalent metal cation</name>
        <dbReference type="ChEBI" id="CHEBI:60240"/>
        <label>2</label>
    </ligand>
</feature>
<sequence>MPVWIDTHVHLDDPAFDADRGTVLAAAGAAGVKWMVNVGYRPIAWKTTLALAERHPDIAFTLGLHPGHADEFSAATLDALSGLVESTPVVAIGEIGLDFSRGGPPRALQEDAVRQQLRLALAAGLPAVIHQRQAEVEILTVFASEPALPPLILHSFDGSARYADFAIEHGCLVGVGGLATRQGSSALREVLARIPAGQVVLETDAPFLVPAGVRGGRNTPASVALIGQRMANLWTVDVPEFSAMTTKTAADAFGLVDACPLIDLGGSSG</sequence>
<dbReference type="PANTHER" id="PTHR46124">
    <property type="entry name" value="D-AMINOACYL-TRNA DEACYLASE"/>
    <property type="match status" value="1"/>
</dbReference>
<feature type="binding site" evidence="4">
    <location>
        <position position="8"/>
    </location>
    <ligand>
        <name>a divalent metal cation</name>
        <dbReference type="ChEBI" id="CHEBI:60240"/>
        <label>1</label>
    </ligand>
</feature>
<dbReference type="CDD" id="cd01310">
    <property type="entry name" value="TatD_DNAse"/>
    <property type="match status" value="1"/>
</dbReference>
<feature type="binding site" evidence="4">
    <location>
        <position position="94"/>
    </location>
    <ligand>
        <name>a divalent metal cation</name>
        <dbReference type="ChEBI" id="CHEBI:60240"/>
        <label>1</label>
    </ligand>
</feature>
<dbReference type="GO" id="GO:0046872">
    <property type="term" value="F:metal ion binding"/>
    <property type="evidence" value="ECO:0007669"/>
    <property type="project" value="UniProtKB-KW"/>
</dbReference>
<dbReference type="SUPFAM" id="SSF51556">
    <property type="entry name" value="Metallo-dependent hydrolases"/>
    <property type="match status" value="1"/>
</dbReference>